<dbReference type="AlphaFoldDB" id="A0A2U1TJ59"/>
<feature type="transmembrane region" description="Helical" evidence="1">
    <location>
        <begin position="12"/>
        <end position="32"/>
    </location>
</feature>
<proteinExistence type="predicted"/>
<keyword evidence="3" id="KW-1185">Reference proteome</keyword>
<dbReference type="InterPro" id="IPR010858">
    <property type="entry name" value="DUF1481"/>
</dbReference>
<comment type="caution">
    <text evidence="2">The sequence shown here is derived from an EMBL/GenBank/DDBJ whole genome shotgun (WGS) entry which is preliminary data.</text>
</comment>
<evidence type="ECO:0000256" key="1">
    <source>
        <dbReference type="SAM" id="Phobius"/>
    </source>
</evidence>
<dbReference type="PROSITE" id="PS51257">
    <property type="entry name" value="PROKAR_LIPOPROTEIN"/>
    <property type="match status" value="1"/>
</dbReference>
<keyword evidence="1" id="KW-0812">Transmembrane</keyword>
<accession>A0A2U1TJ59</accession>
<dbReference type="EMBL" id="QDKJ01000023">
    <property type="protein sequence ID" value="PWC09460.1"/>
    <property type="molecule type" value="Genomic_DNA"/>
</dbReference>
<reference evidence="2 3" key="1">
    <citation type="submission" date="2018-04" db="EMBL/GenBank/DDBJ databases">
        <title>Brenneria corticis sp.nov.</title>
        <authorList>
            <person name="Li Y."/>
        </authorList>
    </citation>
    <scope>NUCLEOTIDE SEQUENCE [LARGE SCALE GENOMIC DNA]</scope>
    <source>
        <strain evidence="2 3">LMG 27715</strain>
    </source>
</reference>
<protein>
    <submittedName>
        <fullName evidence="2">DUF1481 domain-containing protein</fullName>
    </submittedName>
</protein>
<organism evidence="2 3">
    <name type="scientific">Brenneria roseae subsp. americana</name>
    <dbReference type="NCBI Taxonomy" id="1508507"/>
    <lineage>
        <taxon>Bacteria</taxon>
        <taxon>Pseudomonadati</taxon>
        <taxon>Pseudomonadota</taxon>
        <taxon>Gammaproteobacteria</taxon>
        <taxon>Enterobacterales</taxon>
        <taxon>Pectobacteriaceae</taxon>
        <taxon>Brenneria</taxon>
    </lineage>
</organism>
<dbReference type="RefSeq" id="WP_109491430.1">
    <property type="nucleotide sequence ID" value="NZ_QDKJ01000023.1"/>
</dbReference>
<sequence length="233" mass="26581">MSVKSLSRGAVAPLLLLLRPLWFGAIIIVTIACSSHTTPPSTFASGYIADRGVVRLWRKDDSQHGTTSLMTVYRPLQEEDTVITRYSYQQDKVREIQKTRLGTQKDEVRIRFTEEGTVSFMQRQLAERRELISDDEIALYQFDAKRILELSDVLRAGKVLLKQGKWQDGQVITCDGKSVRPSFDRSSREWIAQRNQHAHGVLNIAWLEGPEGVQLLLMAEDNFCQWESAIEKS</sequence>
<evidence type="ECO:0000313" key="2">
    <source>
        <dbReference type="EMBL" id="PWC09460.1"/>
    </source>
</evidence>
<dbReference type="OrthoDB" id="6457475at2"/>
<gene>
    <name evidence="2" type="ORF">B4923_19835</name>
</gene>
<name>A0A2U1TJ59_9GAMM</name>
<dbReference type="Pfam" id="PF07356">
    <property type="entry name" value="DUF1481"/>
    <property type="match status" value="1"/>
</dbReference>
<keyword evidence="1" id="KW-0472">Membrane</keyword>
<dbReference type="Proteomes" id="UP000245138">
    <property type="component" value="Unassembled WGS sequence"/>
</dbReference>
<keyword evidence="1" id="KW-1133">Transmembrane helix</keyword>
<evidence type="ECO:0000313" key="3">
    <source>
        <dbReference type="Proteomes" id="UP000245138"/>
    </source>
</evidence>